<feature type="non-terminal residue" evidence="1">
    <location>
        <position position="263"/>
    </location>
</feature>
<reference evidence="1" key="1">
    <citation type="submission" date="2021-06" db="EMBL/GenBank/DDBJ databases">
        <authorList>
            <person name="Kallberg Y."/>
            <person name="Tangrot J."/>
            <person name="Rosling A."/>
        </authorList>
    </citation>
    <scope>NUCLEOTIDE SEQUENCE</scope>
    <source>
        <strain evidence="1">MA461A</strain>
    </source>
</reference>
<organism evidence="1 2">
    <name type="scientific">Racocetra persica</name>
    <dbReference type="NCBI Taxonomy" id="160502"/>
    <lineage>
        <taxon>Eukaryota</taxon>
        <taxon>Fungi</taxon>
        <taxon>Fungi incertae sedis</taxon>
        <taxon>Mucoromycota</taxon>
        <taxon>Glomeromycotina</taxon>
        <taxon>Glomeromycetes</taxon>
        <taxon>Diversisporales</taxon>
        <taxon>Gigasporaceae</taxon>
        <taxon>Racocetra</taxon>
    </lineage>
</organism>
<protein>
    <submittedName>
        <fullName evidence="1">3066_t:CDS:1</fullName>
    </submittedName>
</protein>
<dbReference type="Proteomes" id="UP000789920">
    <property type="component" value="Unassembled WGS sequence"/>
</dbReference>
<dbReference type="EMBL" id="CAJVQC010083043">
    <property type="protein sequence ID" value="CAG8820019.1"/>
    <property type="molecule type" value="Genomic_DNA"/>
</dbReference>
<name>A0ACA9RZY9_9GLOM</name>
<sequence>TLLNTEHNHQIDIETTKFATAYKSFSQEIMEQIKYYVIHGRCDATMIRNLLQPKYPDRIFLTQDLGNAIQKIKREHRINLGDTASLLTKLLEFQANDSRWFVKPLIDDTSSTLYQDFLKDFKNIQRSYCEDVFEKRIEGLFEKYRPGERYITMLLDRKHMWVKCFTSRCFTAGTQSTQRVESENALIQKVIQSSYSLLEVQEALENRLEFESINNRYSIWKTSTIQYTQPYIIQTFFTGIDYIIKKYLTQPICDAHYKQMCQS</sequence>
<gene>
    <name evidence="1" type="ORF">RPERSI_LOCUS25266</name>
</gene>
<accession>A0ACA9RZY9</accession>
<feature type="non-terminal residue" evidence="1">
    <location>
        <position position="1"/>
    </location>
</feature>
<comment type="caution">
    <text evidence="1">The sequence shown here is derived from an EMBL/GenBank/DDBJ whole genome shotgun (WGS) entry which is preliminary data.</text>
</comment>
<keyword evidence="2" id="KW-1185">Reference proteome</keyword>
<proteinExistence type="predicted"/>
<evidence type="ECO:0000313" key="1">
    <source>
        <dbReference type="EMBL" id="CAG8820019.1"/>
    </source>
</evidence>
<evidence type="ECO:0000313" key="2">
    <source>
        <dbReference type="Proteomes" id="UP000789920"/>
    </source>
</evidence>